<dbReference type="AlphaFoldDB" id="A0A5B8XCW1"/>
<dbReference type="SMART" id="SM01126">
    <property type="entry name" value="DDE_Tnp_IS1595"/>
    <property type="match status" value="1"/>
</dbReference>
<evidence type="ECO:0000256" key="1">
    <source>
        <dbReference type="SAM" id="MobiDB-lite"/>
    </source>
</evidence>
<protein>
    <submittedName>
        <fullName evidence="3">IS1595 family transposase</fullName>
    </submittedName>
</protein>
<keyword evidence="4" id="KW-1185">Reference proteome</keyword>
<feature type="compositionally biased region" description="Basic and acidic residues" evidence="1">
    <location>
        <begin position="152"/>
        <end position="169"/>
    </location>
</feature>
<sequence>MINKKFMDIVSVFQKFKIQKQAIKHLEKVRWNKKPVCPYCGSVGATKVKDSDRYHHCGACNKQFSVTVNTIFHDTRLPLQKWLLAIAIITNAKKGISSRELARQLDVNKDTAWRMQMKIRQAMQDKEQATLFTGIVECDECYIGGKKKKGDKKKDDNDDFTNKRGRGTDKQGVIGAVERESGKVIAQKQDKFTFEELKAFLMQNTDFEKATLYTDDFTGYKPFKKIVSHAVINHGKREYAKNGIHTNTIEGFWGIFKRAIVGSYHKLSVKHLDAYIQECCFKYNNRGLDMFSMIIVNGIKNC</sequence>
<dbReference type="NCBIfam" id="NF033547">
    <property type="entry name" value="transpos_IS1595"/>
    <property type="match status" value="1"/>
</dbReference>
<dbReference type="InterPro" id="IPR024442">
    <property type="entry name" value="Transposase_Zn_ribbon"/>
</dbReference>
<dbReference type="Proteomes" id="UP000321934">
    <property type="component" value="Chromosome"/>
</dbReference>
<feature type="region of interest" description="Disordered" evidence="1">
    <location>
        <begin position="147"/>
        <end position="173"/>
    </location>
</feature>
<dbReference type="Pfam" id="PF12762">
    <property type="entry name" value="DDE_Tnp_IS1595"/>
    <property type="match status" value="1"/>
</dbReference>
<dbReference type="PANTHER" id="PTHR47163:SF2">
    <property type="entry name" value="SI:DKEY-17M8.2"/>
    <property type="match status" value="1"/>
</dbReference>
<dbReference type="OrthoDB" id="271821at2"/>
<dbReference type="InterPro" id="IPR053164">
    <property type="entry name" value="IS1016-like_transposase"/>
</dbReference>
<evidence type="ECO:0000313" key="3">
    <source>
        <dbReference type="EMBL" id="QED23219.1"/>
    </source>
</evidence>
<reference evidence="3 4" key="1">
    <citation type="journal article" date="2019" name="ISME J.">
        <title>Deianiraea, an extracellular bacterium associated with the ciliate Paramecium, suggests an alternative scenario for the evolution of Rickettsiales.</title>
        <authorList>
            <person name="Castelli M."/>
            <person name="Sabaneyeva E."/>
            <person name="Lanzoni O."/>
            <person name="Lebedeva N."/>
            <person name="Floriano A.M."/>
            <person name="Gaiarsa S."/>
            <person name="Benken K."/>
            <person name="Modeo L."/>
            <person name="Bandi C."/>
            <person name="Potekhin A."/>
            <person name="Sassera D."/>
            <person name="Petroni G."/>
        </authorList>
    </citation>
    <scope>NUCLEOTIDE SEQUENCE [LARGE SCALE GENOMIC DNA]</scope>
    <source>
        <strain evidence="3">CyL4-1</strain>
    </source>
</reference>
<dbReference type="Pfam" id="PF12760">
    <property type="entry name" value="Zn_ribbon_IS1595"/>
    <property type="match status" value="1"/>
</dbReference>
<dbReference type="PANTHER" id="PTHR47163">
    <property type="entry name" value="DDE_TNP_IS1595 DOMAIN-CONTAINING PROTEIN"/>
    <property type="match status" value="1"/>
</dbReference>
<feature type="domain" description="ISXO2-like transposase" evidence="2">
    <location>
        <begin position="131"/>
        <end position="284"/>
    </location>
</feature>
<evidence type="ECO:0000313" key="4">
    <source>
        <dbReference type="Proteomes" id="UP000321934"/>
    </source>
</evidence>
<dbReference type="InterPro" id="IPR024445">
    <property type="entry name" value="Tnp_ISXO2-like"/>
</dbReference>
<proteinExistence type="predicted"/>
<organism evidence="3 4">
    <name type="scientific">Candidatus Deianiraea vastatrix</name>
    <dbReference type="NCBI Taxonomy" id="2163644"/>
    <lineage>
        <taxon>Bacteria</taxon>
        <taxon>Pseudomonadati</taxon>
        <taxon>Pseudomonadota</taxon>
        <taxon>Alphaproteobacteria</taxon>
        <taxon>Rickettsiales</taxon>
        <taxon>Candidatus Deianiraeaceae</taxon>
        <taxon>Candidatus Deianiraea</taxon>
    </lineage>
</organism>
<accession>A0A5B8XCW1</accession>
<gene>
    <name evidence="3" type="ORF">Deia_00416</name>
</gene>
<name>A0A5B8XCW1_9RICK</name>
<dbReference type="EMBL" id="CP029077">
    <property type="protein sequence ID" value="QED23219.1"/>
    <property type="molecule type" value="Genomic_DNA"/>
</dbReference>
<evidence type="ECO:0000259" key="2">
    <source>
        <dbReference type="SMART" id="SM01126"/>
    </source>
</evidence>